<dbReference type="PANTHER" id="PTHR10529">
    <property type="entry name" value="AP COMPLEX SUBUNIT MU"/>
    <property type="match status" value="1"/>
</dbReference>
<accession>B0CYW9</accession>
<dbReference type="PRINTS" id="PR00314">
    <property type="entry name" value="CLATHRINADPT"/>
</dbReference>
<dbReference type="GO" id="GO:0016192">
    <property type="term" value="P:vesicle-mediated transport"/>
    <property type="evidence" value="ECO:0007669"/>
    <property type="project" value="InterPro"/>
</dbReference>
<dbReference type="Gene3D" id="3.30.450.60">
    <property type="match status" value="1"/>
</dbReference>
<evidence type="ECO:0000256" key="3">
    <source>
        <dbReference type="ARBA" id="ARBA00022927"/>
    </source>
</evidence>
<protein>
    <submittedName>
        <fullName evidence="7">Predicted protein</fullName>
    </submittedName>
</protein>
<evidence type="ECO:0000256" key="2">
    <source>
        <dbReference type="ARBA" id="ARBA00022448"/>
    </source>
</evidence>
<dbReference type="STRING" id="486041.B0CYW9"/>
<dbReference type="Proteomes" id="UP000001194">
    <property type="component" value="Unassembled WGS sequence"/>
</dbReference>
<dbReference type="CDD" id="cd14837">
    <property type="entry name" value="AP3_Mu_N"/>
    <property type="match status" value="1"/>
</dbReference>
<feature type="domain" description="MHD" evidence="6">
    <location>
        <begin position="195"/>
        <end position="481"/>
    </location>
</feature>
<keyword evidence="2 5" id="KW-0813">Transport</keyword>
<evidence type="ECO:0000256" key="5">
    <source>
        <dbReference type="PIRNR" id="PIRNR005992"/>
    </source>
</evidence>
<reference evidence="7 8" key="1">
    <citation type="journal article" date="2008" name="Nature">
        <title>The genome of Laccaria bicolor provides insights into mycorrhizal symbiosis.</title>
        <authorList>
            <person name="Martin F."/>
            <person name="Aerts A."/>
            <person name="Ahren D."/>
            <person name="Brun A."/>
            <person name="Danchin E.G.J."/>
            <person name="Duchaussoy F."/>
            <person name="Gibon J."/>
            <person name="Kohler A."/>
            <person name="Lindquist E."/>
            <person name="Pereda V."/>
            <person name="Salamov A."/>
            <person name="Shapiro H.J."/>
            <person name="Wuyts J."/>
            <person name="Blaudez D."/>
            <person name="Buee M."/>
            <person name="Brokstein P."/>
            <person name="Canbaeck B."/>
            <person name="Cohen D."/>
            <person name="Courty P.E."/>
            <person name="Coutinho P.M."/>
            <person name="Delaruelle C."/>
            <person name="Detter J.C."/>
            <person name="Deveau A."/>
            <person name="DiFazio S."/>
            <person name="Duplessis S."/>
            <person name="Fraissinet-Tachet L."/>
            <person name="Lucic E."/>
            <person name="Frey-Klett P."/>
            <person name="Fourrey C."/>
            <person name="Feussner I."/>
            <person name="Gay G."/>
            <person name="Grimwood J."/>
            <person name="Hoegger P.J."/>
            <person name="Jain P."/>
            <person name="Kilaru S."/>
            <person name="Labbe J."/>
            <person name="Lin Y.C."/>
            <person name="Legue V."/>
            <person name="Le Tacon F."/>
            <person name="Marmeisse R."/>
            <person name="Melayah D."/>
            <person name="Montanini B."/>
            <person name="Muratet M."/>
            <person name="Nehls U."/>
            <person name="Niculita-Hirzel H."/>
            <person name="Oudot-Le Secq M.P."/>
            <person name="Peter M."/>
            <person name="Quesneville H."/>
            <person name="Rajashekar B."/>
            <person name="Reich M."/>
            <person name="Rouhier N."/>
            <person name="Schmutz J."/>
            <person name="Yin T."/>
            <person name="Chalot M."/>
            <person name="Henrissat B."/>
            <person name="Kuees U."/>
            <person name="Lucas S."/>
            <person name="Van de Peer Y."/>
            <person name="Podila G.K."/>
            <person name="Polle A."/>
            <person name="Pukkila P.J."/>
            <person name="Richardson P.M."/>
            <person name="Rouze P."/>
            <person name="Sanders I.R."/>
            <person name="Stajich J.E."/>
            <person name="Tunlid A."/>
            <person name="Tuskan G."/>
            <person name="Grigoriev I.V."/>
        </authorList>
    </citation>
    <scope>NUCLEOTIDE SEQUENCE [LARGE SCALE GENOMIC DNA]</scope>
    <source>
        <strain evidence="8">S238N-H82 / ATCC MYA-4686</strain>
    </source>
</reference>
<keyword evidence="4" id="KW-0472">Membrane</keyword>
<keyword evidence="3 5" id="KW-0653">Protein transport</keyword>
<evidence type="ECO:0000259" key="6">
    <source>
        <dbReference type="PROSITE" id="PS51072"/>
    </source>
</evidence>
<dbReference type="Pfam" id="PF00928">
    <property type="entry name" value="Adap_comp_sub"/>
    <property type="match status" value="1"/>
</dbReference>
<keyword evidence="8" id="KW-1185">Reference proteome</keyword>
<comment type="similarity">
    <text evidence="5">Belongs to the adaptor complexes medium subunit family.</text>
</comment>
<dbReference type="Gene3D" id="2.60.40.1170">
    <property type="entry name" value="Mu homology domain, subdomain B"/>
    <property type="match status" value="2"/>
</dbReference>
<name>B0CYW9_LACBS</name>
<gene>
    <name evidence="7" type="ORF">LACBIDRAFT_312029</name>
</gene>
<sequence length="481" mass="51973">MGIDGLIVLDKTGRPIIQSGFRSASTAYPLLHVDAFNHALDNARRPADVDPVLYIPSYNTIQSPSACCHIPCADMRFLCPISGNIDPLFAFAFLQTFTDILHEYFGTLSAAKLKENFDVVYQLLEETLDSGGHPLTTSPNALRDIVLPPSLLTKLLSVAGANINTTINSGAGLGSAGGPFSSSIPWRKAGLKYSSNEIYFDMVEKLEAIVNKHGVTLSSSVWGKIQTNTRLAGTPDCLLTFANPQVLADCAFHPCVRLQRWTRDKCLSFIPPDGQFILADYRFAPNTSATLNPRFVSPASSTSSPSAAISNLAKDNIAIPLSIKSTFDLEVLSASFEIILTSRLTARTIENLNIEMDLGQGAGGIKCIASRGSGGLTRGGIGSMDVGISGTSGASWNFDTKKKVLRWGIPNVPPSSSWSLQGSFSTSISPPRPSHALQVRFEIQSHTYSALKVEQLKISGEQYKPYKGVRGRSVGNVEWRW</sequence>
<organism evidence="8">
    <name type="scientific">Laccaria bicolor (strain S238N-H82 / ATCC MYA-4686)</name>
    <name type="common">Bicoloured deceiver</name>
    <name type="synonym">Laccaria laccata var. bicolor</name>
    <dbReference type="NCBI Taxonomy" id="486041"/>
    <lineage>
        <taxon>Eukaryota</taxon>
        <taxon>Fungi</taxon>
        <taxon>Dikarya</taxon>
        <taxon>Basidiomycota</taxon>
        <taxon>Agaricomycotina</taxon>
        <taxon>Agaricomycetes</taxon>
        <taxon>Agaricomycetidae</taxon>
        <taxon>Agaricales</taxon>
        <taxon>Agaricineae</taxon>
        <taxon>Hydnangiaceae</taxon>
        <taxon>Laccaria</taxon>
    </lineage>
</organism>
<dbReference type="PROSITE" id="PS00991">
    <property type="entry name" value="CLAT_ADAPTOR_M_2"/>
    <property type="match status" value="1"/>
</dbReference>
<dbReference type="EMBL" id="DS547094">
    <property type="protein sequence ID" value="EDR12524.1"/>
    <property type="molecule type" value="Genomic_DNA"/>
</dbReference>
<dbReference type="InterPro" id="IPR036168">
    <property type="entry name" value="AP2_Mu_C_sf"/>
</dbReference>
<dbReference type="InterPro" id="IPR018240">
    <property type="entry name" value="Clathrin_mu_CS"/>
</dbReference>
<dbReference type="GO" id="GO:0030131">
    <property type="term" value="C:clathrin adaptor complex"/>
    <property type="evidence" value="ECO:0007669"/>
    <property type="project" value="UniProtKB-UniRule"/>
</dbReference>
<evidence type="ECO:0000256" key="4">
    <source>
        <dbReference type="ARBA" id="ARBA00023136"/>
    </source>
</evidence>
<dbReference type="PROSITE" id="PS51072">
    <property type="entry name" value="MHD"/>
    <property type="match status" value="1"/>
</dbReference>
<dbReference type="AlphaFoldDB" id="B0CYW9"/>
<dbReference type="SUPFAM" id="SSF49447">
    <property type="entry name" value="Second domain of Mu2 adaptin subunit (ap50) of ap2 adaptor"/>
    <property type="match status" value="1"/>
</dbReference>
<dbReference type="InterPro" id="IPR001392">
    <property type="entry name" value="Clathrin_mu"/>
</dbReference>
<dbReference type="RefSeq" id="XP_001876788.1">
    <property type="nucleotide sequence ID" value="XM_001876753.1"/>
</dbReference>
<dbReference type="SUPFAM" id="SSF64356">
    <property type="entry name" value="SNARE-like"/>
    <property type="match status" value="1"/>
</dbReference>
<proteinExistence type="inferred from homology"/>
<evidence type="ECO:0000313" key="8">
    <source>
        <dbReference type="Proteomes" id="UP000001194"/>
    </source>
</evidence>
<dbReference type="InterPro" id="IPR011012">
    <property type="entry name" value="Longin-like_dom_sf"/>
</dbReference>
<dbReference type="OrthoDB" id="870at2759"/>
<comment type="subcellular location">
    <subcellularLocation>
        <location evidence="1">Endomembrane system</location>
    </subcellularLocation>
</comment>
<dbReference type="PIRSF" id="PIRSF005992">
    <property type="entry name" value="Clathrin_mu"/>
    <property type="match status" value="1"/>
</dbReference>
<dbReference type="GO" id="GO:0006886">
    <property type="term" value="P:intracellular protein transport"/>
    <property type="evidence" value="ECO:0007669"/>
    <property type="project" value="UniProtKB-UniRule"/>
</dbReference>
<evidence type="ECO:0000256" key="1">
    <source>
        <dbReference type="ARBA" id="ARBA00004308"/>
    </source>
</evidence>
<dbReference type="InterPro" id="IPR028565">
    <property type="entry name" value="MHD"/>
</dbReference>
<evidence type="ECO:0000313" key="7">
    <source>
        <dbReference type="EMBL" id="EDR12524.1"/>
    </source>
</evidence>
<dbReference type="PROSITE" id="PS00990">
    <property type="entry name" value="CLAT_ADAPTOR_M_1"/>
    <property type="match status" value="1"/>
</dbReference>
<dbReference type="CDD" id="cd09252">
    <property type="entry name" value="AP-3_Mu3_Cterm"/>
    <property type="match status" value="1"/>
</dbReference>
<dbReference type="FunCoup" id="B0CYW9">
    <property type="interactions" value="12"/>
</dbReference>
<dbReference type="GO" id="GO:0012505">
    <property type="term" value="C:endomembrane system"/>
    <property type="evidence" value="ECO:0007669"/>
    <property type="project" value="UniProtKB-SubCell"/>
</dbReference>
<dbReference type="InterPro" id="IPR050431">
    <property type="entry name" value="Adaptor_comp_med_subunit"/>
</dbReference>
<dbReference type="KEGG" id="lbc:LACBIDRAFT_312029"/>
<dbReference type="GeneID" id="6072419"/>
<dbReference type="HOGENOM" id="CLU_026996_6_1_1"/>
<dbReference type="InParanoid" id="B0CYW9"/>